<dbReference type="GO" id="GO:0030983">
    <property type="term" value="F:mismatched DNA binding"/>
    <property type="evidence" value="ECO:0007669"/>
    <property type="project" value="InterPro"/>
</dbReference>
<dbReference type="Proteomes" id="UP001362899">
    <property type="component" value="Unassembled WGS sequence"/>
</dbReference>
<evidence type="ECO:0000256" key="3">
    <source>
        <dbReference type="ARBA" id="ARBA00022763"/>
    </source>
</evidence>
<dbReference type="InterPro" id="IPR007696">
    <property type="entry name" value="DNA_mismatch_repair_MutS_core"/>
</dbReference>
<dbReference type="Pfam" id="PF05192">
    <property type="entry name" value="MutS_III"/>
    <property type="match status" value="1"/>
</dbReference>
<dbReference type="PROSITE" id="PS00486">
    <property type="entry name" value="DNA_MISMATCH_REPAIR_2"/>
    <property type="match status" value="1"/>
</dbReference>
<keyword evidence="2" id="KW-0547">Nucleotide-binding</keyword>
<dbReference type="AlphaFoldDB" id="A0AAV5RCR0"/>
<dbReference type="InterPro" id="IPR016151">
    <property type="entry name" value="DNA_mismatch_repair_MutS_N"/>
</dbReference>
<evidence type="ECO:0000256" key="1">
    <source>
        <dbReference type="ARBA" id="ARBA00006271"/>
    </source>
</evidence>
<evidence type="ECO:0000256" key="6">
    <source>
        <dbReference type="ARBA" id="ARBA00023204"/>
    </source>
</evidence>
<dbReference type="SMART" id="SM00533">
    <property type="entry name" value="MUTSd"/>
    <property type="match status" value="1"/>
</dbReference>
<evidence type="ECO:0000313" key="9">
    <source>
        <dbReference type="Proteomes" id="UP001362899"/>
    </source>
</evidence>
<evidence type="ECO:0000256" key="5">
    <source>
        <dbReference type="ARBA" id="ARBA00023125"/>
    </source>
</evidence>
<dbReference type="PANTHER" id="PTHR11361">
    <property type="entry name" value="DNA MISMATCH REPAIR PROTEIN MUTS FAMILY MEMBER"/>
    <property type="match status" value="1"/>
</dbReference>
<dbReference type="PIRSF" id="PIRSF037677">
    <property type="entry name" value="DNA_mis_repair_Msh6"/>
    <property type="match status" value="1"/>
</dbReference>
<dbReference type="InterPro" id="IPR036678">
    <property type="entry name" value="MutS_con_dom_sf"/>
</dbReference>
<evidence type="ECO:0000313" key="8">
    <source>
        <dbReference type="EMBL" id="GMM49351.1"/>
    </source>
</evidence>
<dbReference type="NCBIfam" id="NF003810">
    <property type="entry name" value="PRK05399.1"/>
    <property type="match status" value="1"/>
</dbReference>
<dbReference type="Pfam" id="PF05188">
    <property type="entry name" value="MutS_II"/>
    <property type="match status" value="1"/>
</dbReference>
<dbReference type="Pfam" id="PF00488">
    <property type="entry name" value="MutS_V"/>
    <property type="match status" value="1"/>
</dbReference>
<dbReference type="GO" id="GO:0006298">
    <property type="term" value="P:mismatch repair"/>
    <property type="evidence" value="ECO:0007669"/>
    <property type="project" value="InterPro"/>
</dbReference>
<evidence type="ECO:0000259" key="7">
    <source>
        <dbReference type="PROSITE" id="PS00486"/>
    </source>
</evidence>
<dbReference type="InterPro" id="IPR036187">
    <property type="entry name" value="DNA_mismatch_repair_MutS_sf"/>
</dbReference>
<dbReference type="Gene3D" id="1.10.1420.10">
    <property type="match status" value="2"/>
</dbReference>
<dbReference type="InterPro" id="IPR007695">
    <property type="entry name" value="DNA_mismatch_repair_MutS-lik_N"/>
</dbReference>
<dbReference type="InterPro" id="IPR045076">
    <property type="entry name" value="MutS"/>
</dbReference>
<sequence length="898" mass="99369">MRGSSNGIILNQAKAIYHRTNVLKVAIPLSSYCFNLPKFRHFSTNFDAEIGSTSGLSKAGPLGPPLENLPTFAPSMLHHIYNIQKTYPDAVILTQVGSFMEIYFDQAVELASKLDLKLAKKAQTSPEGNPTVSFAGFPVQQKEKYEKILVRDLGKTVVVLMQNSAKIGNGSSEEEKRPVSRILTPGTLVSESFVDQDSNNYLAAVKLSGTKHVSLVWTDVVSGKVRYQIMLHDELGNALARVNPSEILVPQNSRRLDFINETISVYAATAKVSPYKFPPKEMLQVESNSTESKRFYLDSLPSAVQSAYVGLIAYINECMPEAPIDIEDPTEFLAKDVMQIDSRARSALEILESPKGKHGSLFSIIKRTKSFGGGRLLQEWLLAPLQNIDTIKQRQDNVSFFMNQSYVFIRQLQETLAELPDGQRHIQRFGANGSDSSNLLLLASSVRFLKVISDMLERVGYTSPLSTLLVGPLELADDISKTIESPKQDEENKISDYTTSPQILASSNYAYLRRYLPVLLPVTPRLAELHDRQVAIDEKIGRLHSELTQKFGRCELKWSPGHYYYVQVPTTAVKGERILKMNKRVSYIETPEWTALGQSQSELDNDLKCAEKELLDEFKERLGGYRPALRKAFAFADEVDVYQSLATLANEKNMVKPIFIENDTKESVFNITGGRHVTVETGLVLNATSAGGFVKNNCHLSSKKPVVMISGPNMGGKSTFIRQNAIIALLAHIGSYVPADSAELTVVDKIYCRLGAGDDLFNGRSTFMMEMLETAAILRDATSRSLAILDEVGRGTSGKDGIAIAFATIKHLADRTKCRTLFATHYGTEIWNLLDKDTAESITPLQASADLDSSGDLIFDYELKKGVSKSSYGLMIAKMAGYPDIALKEAVEVQNNIS</sequence>
<keyword evidence="5" id="KW-0238">DNA-binding</keyword>
<dbReference type="PANTHER" id="PTHR11361:SF34">
    <property type="entry name" value="DNA MISMATCH REPAIR PROTEIN MSH1, MITOCHONDRIAL"/>
    <property type="match status" value="1"/>
</dbReference>
<dbReference type="SUPFAM" id="SSF55271">
    <property type="entry name" value="DNA repair protein MutS, domain I"/>
    <property type="match status" value="1"/>
</dbReference>
<dbReference type="Pfam" id="PF01624">
    <property type="entry name" value="MutS_I"/>
    <property type="match status" value="1"/>
</dbReference>
<organism evidence="8 9">
    <name type="scientific">Starmerella bacillaris</name>
    <name type="common">Yeast</name>
    <name type="synonym">Candida zemplinina</name>
    <dbReference type="NCBI Taxonomy" id="1247836"/>
    <lineage>
        <taxon>Eukaryota</taxon>
        <taxon>Fungi</taxon>
        <taxon>Dikarya</taxon>
        <taxon>Ascomycota</taxon>
        <taxon>Saccharomycotina</taxon>
        <taxon>Dipodascomycetes</taxon>
        <taxon>Dipodascales</taxon>
        <taxon>Trichomonascaceae</taxon>
        <taxon>Starmerella</taxon>
    </lineage>
</organism>
<proteinExistence type="inferred from homology"/>
<keyword evidence="9" id="KW-1185">Reference proteome</keyword>
<dbReference type="InterPro" id="IPR007860">
    <property type="entry name" value="DNA_mmatch_repair_MutS_con_dom"/>
</dbReference>
<evidence type="ECO:0000256" key="2">
    <source>
        <dbReference type="ARBA" id="ARBA00022741"/>
    </source>
</evidence>
<dbReference type="InterPro" id="IPR027417">
    <property type="entry name" value="P-loop_NTPase"/>
</dbReference>
<dbReference type="GO" id="GO:0005739">
    <property type="term" value="C:mitochondrion"/>
    <property type="evidence" value="ECO:0007669"/>
    <property type="project" value="TreeGrafter"/>
</dbReference>
<keyword evidence="3" id="KW-0227">DNA damage</keyword>
<feature type="domain" description="DNA mismatch repair proteins mutS family" evidence="7">
    <location>
        <begin position="785"/>
        <end position="801"/>
    </location>
</feature>
<dbReference type="GO" id="GO:0005634">
    <property type="term" value="C:nucleus"/>
    <property type="evidence" value="ECO:0007669"/>
    <property type="project" value="TreeGrafter"/>
</dbReference>
<dbReference type="Gene3D" id="3.30.420.110">
    <property type="entry name" value="MutS, connector domain"/>
    <property type="match status" value="1"/>
</dbReference>
<keyword evidence="6" id="KW-0234">DNA repair</keyword>
<dbReference type="GO" id="GO:0005524">
    <property type="term" value="F:ATP binding"/>
    <property type="evidence" value="ECO:0007669"/>
    <property type="project" value="UniProtKB-KW"/>
</dbReference>
<dbReference type="InterPro" id="IPR017261">
    <property type="entry name" value="DNA_mismatch_repair_MutS/MSH"/>
</dbReference>
<evidence type="ECO:0000256" key="4">
    <source>
        <dbReference type="ARBA" id="ARBA00022840"/>
    </source>
</evidence>
<dbReference type="SUPFAM" id="SSF53150">
    <property type="entry name" value="DNA repair protein MutS, domain II"/>
    <property type="match status" value="1"/>
</dbReference>
<dbReference type="InterPro" id="IPR000432">
    <property type="entry name" value="DNA_mismatch_repair_MutS_C"/>
</dbReference>
<dbReference type="GO" id="GO:0043504">
    <property type="term" value="P:mitochondrial DNA repair"/>
    <property type="evidence" value="ECO:0007669"/>
    <property type="project" value="TreeGrafter"/>
</dbReference>
<dbReference type="Gene3D" id="3.40.50.300">
    <property type="entry name" value="P-loop containing nucleotide triphosphate hydrolases"/>
    <property type="match status" value="1"/>
</dbReference>
<dbReference type="SUPFAM" id="SSF52540">
    <property type="entry name" value="P-loop containing nucleoside triphosphate hydrolases"/>
    <property type="match status" value="1"/>
</dbReference>
<dbReference type="GO" id="GO:0140664">
    <property type="term" value="F:ATP-dependent DNA damage sensor activity"/>
    <property type="evidence" value="ECO:0007669"/>
    <property type="project" value="InterPro"/>
</dbReference>
<dbReference type="Gene3D" id="3.40.1170.10">
    <property type="entry name" value="DNA repair protein MutS, domain I"/>
    <property type="match status" value="1"/>
</dbReference>
<dbReference type="EMBL" id="BTGC01000001">
    <property type="protein sequence ID" value="GMM49351.1"/>
    <property type="molecule type" value="Genomic_DNA"/>
</dbReference>
<comment type="similarity">
    <text evidence="1">Belongs to the DNA mismatch repair MutS family.</text>
</comment>
<comment type="caution">
    <text evidence="8">The sequence shown here is derived from an EMBL/GenBank/DDBJ whole genome shotgun (WGS) entry which is preliminary data.</text>
</comment>
<dbReference type="SMART" id="SM00534">
    <property type="entry name" value="MUTSac"/>
    <property type="match status" value="1"/>
</dbReference>
<accession>A0AAV5RCR0</accession>
<dbReference type="SUPFAM" id="SSF48334">
    <property type="entry name" value="DNA repair protein MutS, domain III"/>
    <property type="match status" value="1"/>
</dbReference>
<name>A0AAV5RCR0_STABA</name>
<gene>
    <name evidence="8" type="ORF">DASB73_003090</name>
</gene>
<keyword evidence="4" id="KW-0067">ATP-binding</keyword>
<protein>
    <submittedName>
        <fullName evidence="8">Mismatch repair ATPase</fullName>
    </submittedName>
</protein>
<reference evidence="8 9" key="1">
    <citation type="journal article" date="2023" name="Elife">
        <title>Identification of key yeast species and microbe-microbe interactions impacting larval growth of Drosophila in the wild.</title>
        <authorList>
            <person name="Mure A."/>
            <person name="Sugiura Y."/>
            <person name="Maeda R."/>
            <person name="Honda K."/>
            <person name="Sakurai N."/>
            <person name="Takahashi Y."/>
            <person name="Watada M."/>
            <person name="Katoh T."/>
            <person name="Gotoh A."/>
            <person name="Gotoh Y."/>
            <person name="Taniguchi I."/>
            <person name="Nakamura K."/>
            <person name="Hayashi T."/>
            <person name="Katayama T."/>
            <person name="Uemura T."/>
            <person name="Hattori Y."/>
        </authorList>
    </citation>
    <scope>NUCLEOTIDE SEQUENCE [LARGE SCALE GENOMIC DNA]</scope>
    <source>
        <strain evidence="8 9">SB-73</strain>
    </source>
</reference>